<name>G4RQ14_THETK</name>
<reference evidence="3 4" key="1">
    <citation type="journal article" date="2011" name="PLoS ONE">
        <title>The complete genome sequence of Thermoproteus tenax: a physiologically versatile member of the Crenarchaeota.</title>
        <authorList>
            <person name="Siebers B."/>
            <person name="Zaparty M."/>
            <person name="Raddatz G."/>
            <person name="Tjaden B."/>
            <person name="Albers S.V."/>
            <person name="Bell S.D."/>
            <person name="Blombach F."/>
            <person name="Kletzin A."/>
            <person name="Kyrpides N."/>
            <person name="Lanz C."/>
            <person name="Plagens A."/>
            <person name="Rampp M."/>
            <person name="Rosinus A."/>
            <person name="von Jan M."/>
            <person name="Makarova K.S."/>
            <person name="Klenk H.P."/>
            <person name="Schuster S.C."/>
            <person name="Hensel R."/>
        </authorList>
    </citation>
    <scope>NUCLEOTIDE SEQUENCE [LARGE SCALE GENOMIC DNA]</scope>
    <source>
        <strain evidence="4">ATCC 35583 / DSM 2078 / JCM 9277 / NBRC 100435 / Kra 1</strain>
    </source>
</reference>
<dbReference type="PATRIC" id="fig|768679.9.peg.1025"/>
<accession>G4RQ14</accession>
<dbReference type="HOGENOM" id="CLU_1599091_0_0_2"/>
<gene>
    <name evidence="3" type="ordered locus">TTX_1015</name>
</gene>
<feature type="transmembrane region" description="Helical" evidence="1">
    <location>
        <begin position="6"/>
        <end position="25"/>
    </location>
</feature>
<evidence type="ECO:0000313" key="3">
    <source>
        <dbReference type="EMBL" id="CCC81660.1"/>
    </source>
</evidence>
<dbReference type="AlphaFoldDB" id="G4RQ14"/>
<dbReference type="OrthoDB" id="36949at2157"/>
<feature type="domain" description="DUF4382" evidence="2">
    <location>
        <begin position="27"/>
        <end position="144"/>
    </location>
</feature>
<dbReference type="KEGG" id="ttn:TTX_1015"/>
<evidence type="ECO:0000259" key="2">
    <source>
        <dbReference type="Pfam" id="PF14321"/>
    </source>
</evidence>
<dbReference type="Proteomes" id="UP000002654">
    <property type="component" value="Chromosome"/>
</dbReference>
<proteinExistence type="predicted"/>
<keyword evidence="1" id="KW-1133">Transmembrane helix</keyword>
<dbReference type="RefSeq" id="WP_014126915.1">
    <property type="nucleotide sequence ID" value="NC_016070.1"/>
</dbReference>
<dbReference type="eggNOG" id="arCOG06011">
    <property type="taxonomic scope" value="Archaea"/>
</dbReference>
<keyword evidence="1" id="KW-0472">Membrane</keyword>
<organism evidence="3 4">
    <name type="scientific">Thermoproteus tenax (strain ATCC 35583 / DSM 2078 / JCM 9277 / NBRC 100435 / Kra 1)</name>
    <dbReference type="NCBI Taxonomy" id="768679"/>
    <lineage>
        <taxon>Archaea</taxon>
        <taxon>Thermoproteota</taxon>
        <taxon>Thermoprotei</taxon>
        <taxon>Thermoproteales</taxon>
        <taxon>Thermoproteaceae</taxon>
        <taxon>Thermoproteus</taxon>
    </lineage>
</organism>
<protein>
    <recommendedName>
        <fullName evidence="2">DUF4382 domain-containing protein</fullName>
    </recommendedName>
</protein>
<evidence type="ECO:0000313" key="4">
    <source>
        <dbReference type="Proteomes" id="UP000002654"/>
    </source>
</evidence>
<dbReference type="Pfam" id="PF14321">
    <property type="entry name" value="DUF4382"/>
    <property type="match status" value="1"/>
</dbReference>
<keyword evidence="1" id="KW-0812">Transmembrane</keyword>
<dbReference type="InterPro" id="IPR025491">
    <property type="entry name" value="DUF4382"/>
</dbReference>
<sequence length="166" mass="17732">MRTSILVVGAIVVVAALGLLAYYYFSQGHVDIYISDPPSPQRIAIYVTFTSIALHRVNANGTGGWIVLFNGSRTVELTSTPQLLLSASVPAGEYNEVFFTISEATVQIDGSNITARIPSGVFKVHIIGGMRLNGGSSEKLLISFPHVVFHDGELIISPSITAQVVS</sequence>
<dbReference type="PaxDb" id="768679-TTX_1015"/>
<keyword evidence="4" id="KW-1185">Reference proteome</keyword>
<evidence type="ECO:0000256" key="1">
    <source>
        <dbReference type="SAM" id="Phobius"/>
    </source>
</evidence>
<dbReference type="GeneID" id="11261902"/>
<dbReference type="STRING" id="768679.TTX_1015"/>
<dbReference type="EMBL" id="FN869859">
    <property type="protein sequence ID" value="CCC81660.1"/>
    <property type="molecule type" value="Genomic_DNA"/>
</dbReference>